<reference evidence="2" key="1">
    <citation type="submission" date="2021-10" db="EMBL/GenBank/DDBJ databases">
        <title>De novo Genome Assembly of Clathrus columnatus (Basidiomycota, Fungi) Using Illumina and Nanopore Sequence Data.</title>
        <authorList>
            <person name="Ogiso-Tanaka E."/>
            <person name="Itagaki H."/>
            <person name="Hosoya T."/>
            <person name="Hosaka K."/>
        </authorList>
    </citation>
    <scope>NUCLEOTIDE SEQUENCE</scope>
    <source>
        <strain evidence="2">MO-923</strain>
    </source>
</reference>
<feature type="compositionally biased region" description="Pro residues" evidence="1">
    <location>
        <begin position="1"/>
        <end position="12"/>
    </location>
</feature>
<feature type="region of interest" description="Disordered" evidence="1">
    <location>
        <begin position="1"/>
        <end position="20"/>
    </location>
</feature>
<accession>A0AAV4ZYQ3</accession>
<feature type="compositionally biased region" description="Basic and acidic residues" evidence="1">
    <location>
        <begin position="129"/>
        <end position="138"/>
    </location>
</feature>
<proteinExistence type="predicted"/>
<dbReference type="AlphaFoldDB" id="A0AAV4ZYQ3"/>
<dbReference type="EMBL" id="BPWL01000002">
    <property type="protein sequence ID" value="GJJ07454.1"/>
    <property type="molecule type" value="Genomic_DNA"/>
</dbReference>
<feature type="compositionally biased region" description="Polar residues" evidence="1">
    <location>
        <begin position="151"/>
        <end position="165"/>
    </location>
</feature>
<evidence type="ECO:0000256" key="1">
    <source>
        <dbReference type="SAM" id="MobiDB-lite"/>
    </source>
</evidence>
<evidence type="ECO:0000313" key="2">
    <source>
        <dbReference type="EMBL" id="GJJ07454.1"/>
    </source>
</evidence>
<evidence type="ECO:0000313" key="3">
    <source>
        <dbReference type="Proteomes" id="UP001050691"/>
    </source>
</evidence>
<gene>
    <name evidence="2" type="ORF">Clacol_001656</name>
</gene>
<sequence length="180" mass="20492">MSSPPSQSPPSPASTGPQRDEIIAALQRRRGELTTDEIQEIQHEQEHDIRQAFRRMIDPGIMRGTHKDTAFASMKALSYWIIILFMNEPDNVKYQRFKPTNITIKTNLIDVKIKLAFQDDRKRRALQDKLEKERRDARLTNPAATVPTYPNPSISEPTMPTSPGRSLSDPPPYDSAHEAD</sequence>
<keyword evidence="3" id="KW-1185">Reference proteome</keyword>
<protein>
    <recommendedName>
        <fullName evidence="4">PUB domain-containing protein</fullName>
    </recommendedName>
</protein>
<dbReference type="Proteomes" id="UP001050691">
    <property type="component" value="Unassembled WGS sequence"/>
</dbReference>
<comment type="caution">
    <text evidence="2">The sequence shown here is derived from an EMBL/GenBank/DDBJ whole genome shotgun (WGS) entry which is preliminary data.</text>
</comment>
<evidence type="ECO:0008006" key="4">
    <source>
        <dbReference type="Google" id="ProtNLM"/>
    </source>
</evidence>
<organism evidence="2 3">
    <name type="scientific">Clathrus columnatus</name>
    <dbReference type="NCBI Taxonomy" id="1419009"/>
    <lineage>
        <taxon>Eukaryota</taxon>
        <taxon>Fungi</taxon>
        <taxon>Dikarya</taxon>
        <taxon>Basidiomycota</taxon>
        <taxon>Agaricomycotina</taxon>
        <taxon>Agaricomycetes</taxon>
        <taxon>Phallomycetidae</taxon>
        <taxon>Phallales</taxon>
        <taxon>Clathraceae</taxon>
        <taxon>Clathrus</taxon>
    </lineage>
</organism>
<feature type="region of interest" description="Disordered" evidence="1">
    <location>
        <begin position="129"/>
        <end position="180"/>
    </location>
</feature>
<name>A0AAV4ZYQ3_9AGAM</name>